<dbReference type="PANTHER" id="PTHR48005:SF92">
    <property type="entry name" value="REPEAT RECEPTOR-LIKE PROTEIN KINASE FAMILY PROTEIN, PUTATIVE-RELATED"/>
    <property type="match status" value="1"/>
</dbReference>
<comment type="catalytic activity">
    <reaction evidence="7">
        <text>L-threonyl-[protein] + ATP = O-phospho-L-threonyl-[protein] + ADP + H(+)</text>
        <dbReference type="Rhea" id="RHEA:46608"/>
        <dbReference type="Rhea" id="RHEA-COMP:11060"/>
        <dbReference type="Rhea" id="RHEA-COMP:11605"/>
        <dbReference type="ChEBI" id="CHEBI:15378"/>
        <dbReference type="ChEBI" id="CHEBI:30013"/>
        <dbReference type="ChEBI" id="CHEBI:30616"/>
        <dbReference type="ChEBI" id="CHEBI:61977"/>
        <dbReference type="ChEBI" id="CHEBI:456216"/>
        <dbReference type="EC" id="2.7.11.1"/>
    </reaction>
</comment>
<evidence type="ECO:0000256" key="6">
    <source>
        <dbReference type="ARBA" id="ARBA00022840"/>
    </source>
</evidence>
<keyword evidence="2" id="KW-0723">Serine/threonine-protein kinase</keyword>
<evidence type="ECO:0000256" key="8">
    <source>
        <dbReference type="ARBA" id="ARBA00048679"/>
    </source>
</evidence>
<comment type="caution">
    <text evidence="9">The sequence shown here is derived from an EMBL/GenBank/DDBJ whole genome shotgun (WGS) entry which is preliminary data.</text>
</comment>
<keyword evidence="6" id="KW-0067">ATP-binding</keyword>
<dbReference type="Proteomes" id="UP000593561">
    <property type="component" value="Unassembled WGS sequence"/>
</dbReference>
<gene>
    <name evidence="9" type="ORF">Godav_014829</name>
</gene>
<dbReference type="EMBL" id="JABFAC010000006">
    <property type="protein sequence ID" value="MBA0614539.1"/>
    <property type="molecule type" value="Genomic_DNA"/>
</dbReference>
<reference evidence="9 10" key="1">
    <citation type="journal article" date="2019" name="Genome Biol. Evol.">
        <title>Insights into the evolution of the New World diploid cottons (Gossypium, subgenus Houzingenia) based on genome sequencing.</title>
        <authorList>
            <person name="Grover C.E."/>
            <person name="Arick M.A. 2nd"/>
            <person name="Thrash A."/>
            <person name="Conover J.L."/>
            <person name="Sanders W.S."/>
            <person name="Peterson D.G."/>
            <person name="Frelichowski J.E."/>
            <person name="Scheffler J.A."/>
            <person name="Scheffler B.E."/>
            <person name="Wendel J.F."/>
        </authorList>
    </citation>
    <scope>NUCLEOTIDE SEQUENCE [LARGE SCALE GENOMIC DNA]</scope>
    <source>
        <strain evidence="9">27</strain>
        <tissue evidence="9">Leaf</tissue>
    </source>
</reference>
<evidence type="ECO:0000256" key="3">
    <source>
        <dbReference type="ARBA" id="ARBA00022679"/>
    </source>
</evidence>
<evidence type="ECO:0000256" key="4">
    <source>
        <dbReference type="ARBA" id="ARBA00022741"/>
    </source>
</evidence>
<keyword evidence="3" id="KW-0808">Transferase</keyword>
<dbReference type="InterPro" id="IPR051420">
    <property type="entry name" value="Ser_Thr_Kinases_DiverseReg"/>
</dbReference>
<evidence type="ECO:0000256" key="1">
    <source>
        <dbReference type="ARBA" id="ARBA00012513"/>
    </source>
</evidence>
<proteinExistence type="predicted"/>
<evidence type="ECO:0000256" key="5">
    <source>
        <dbReference type="ARBA" id="ARBA00022777"/>
    </source>
</evidence>
<dbReference type="GO" id="GO:0004674">
    <property type="term" value="F:protein serine/threonine kinase activity"/>
    <property type="evidence" value="ECO:0007669"/>
    <property type="project" value="UniProtKB-KW"/>
</dbReference>
<comment type="catalytic activity">
    <reaction evidence="8">
        <text>L-seryl-[protein] + ATP = O-phospho-L-seryl-[protein] + ADP + H(+)</text>
        <dbReference type="Rhea" id="RHEA:17989"/>
        <dbReference type="Rhea" id="RHEA-COMP:9863"/>
        <dbReference type="Rhea" id="RHEA-COMP:11604"/>
        <dbReference type="ChEBI" id="CHEBI:15378"/>
        <dbReference type="ChEBI" id="CHEBI:29999"/>
        <dbReference type="ChEBI" id="CHEBI:30616"/>
        <dbReference type="ChEBI" id="CHEBI:83421"/>
        <dbReference type="ChEBI" id="CHEBI:456216"/>
        <dbReference type="EC" id="2.7.11.1"/>
    </reaction>
</comment>
<protein>
    <recommendedName>
        <fullName evidence="1">non-specific serine/threonine protein kinase</fullName>
        <ecNumber evidence="1">2.7.11.1</ecNumber>
    </recommendedName>
</protein>
<sequence>MPIFIEIGGPQPHDGAKKVRRSYGGDVEERRAWERRRLQLKMDRARIFLKCGVYSFREVTLETLMGKHPREVLPWLSSPYSLMNMKLIHVLDSRLTLPTSQLVALNIVHVATTTFAFLNPQPKFRAMMKDVAF</sequence>
<keyword evidence="5" id="KW-0418">Kinase</keyword>
<evidence type="ECO:0000256" key="7">
    <source>
        <dbReference type="ARBA" id="ARBA00047899"/>
    </source>
</evidence>
<evidence type="ECO:0000313" key="9">
    <source>
        <dbReference type="EMBL" id="MBA0614539.1"/>
    </source>
</evidence>
<evidence type="ECO:0000256" key="2">
    <source>
        <dbReference type="ARBA" id="ARBA00022527"/>
    </source>
</evidence>
<keyword evidence="4" id="KW-0547">Nucleotide-binding</keyword>
<accession>A0A7J8RL03</accession>
<keyword evidence="10" id="KW-1185">Reference proteome</keyword>
<dbReference type="PANTHER" id="PTHR48005">
    <property type="entry name" value="LEUCINE RICH REPEAT KINASE 2"/>
    <property type="match status" value="1"/>
</dbReference>
<dbReference type="EC" id="2.7.11.1" evidence="1"/>
<organism evidence="9 10">
    <name type="scientific">Gossypium davidsonii</name>
    <name type="common">Davidson's cotton</name>
    <name type="synonym">Gossypium klotzschianum subsp. davidsonii</name>
    <dbReference type="NCBI Taxonomy" id="34287"/>
    <lineage>
        <taxon>Eukaryota</taxon>
        <taxon>Viridiplantae</taxon>
        <taxon>Streptophyta</taxon>
        <taxon>Embryophyta</taxon>
        <taxon>Tracheophyta</taxon>
        <taxon>Spermatophyta</taxon>
        <taxon>Magnoliopsida</taxon>
        <taxon>eudicotyledons</taxon>
        <taxon>Gunneridae</taxon>
        <taxon>Pentapetalae</taxon>
        <taxon>rosids</taxon>
        <taxon>malvids</taxon>
        <taxon>Malvales</taxon>
        <taxon>Malvaceae</taxon>
        <taxon>Malvoideae</taxon>
        <taxon>Gossypium</taxon>
    </lineage>
</organism>
<evidence type="ECO:0000313" key="10">
    <source>
        <dbReference type="Proteomes" id="UP000593561"/>
    </source>
</evidence>
<dbReference type="AlphaFoldDB" id="A0A7J8RL03"/>
<dbReference type="GO" id="GO:0005524">
    <property type="term" value="F:ATP binding"/>
    <property type="evidence" value="ECO:0007669"/>
    <property type="project" value="UniProtKB-KW"/>
</dbReference>
<name>A0A7J8RL03_GOSDV</name>